<protein>
    <submittedName>
        <fullName evidence="1">Uncharacterized protein</fullName>
    </submittedName>
</protein>
<dbReference type="Pfam" id="PF11093">
    <property type="entry name" value="Mitochondr_Som1"/>
    <property type="match status" value="1"/>
</dbReference>
<evidence type="ECO:0000313" key="1">
    <source>
        <dbReference type="EMBL" id="OBT99752.1"/>
    </source>
</evidence>
<organism evidence="1 2">
    <name type="scientific">Pseudogymnoascus verrucosus</name>
    <dbReference type="NCBI Taxonomy" id="342668"/>
    <lineage>
        <taxon>Eukaryota</taxon>
        <taxon>Fungi</taxon>
        <taxon>Dikarya</taxon>
        <taxon>Ascomycota</taxon>
        <taxon>Pezizomycotina</taxon>
        <taxon>Leotiomycetes</taxon>
        <taxon>Thelebolales</taxon>
        <taxon>Thelebolaceae</taxon>
        <taxon>Pseudogymnoascus</taxon>
    </lineage>
</organism>
<keyword evidence="2" id="KW-1185">Reference proteome</keyword>
<dbReference type="Proteomes" id="UP000091956">
    <property type="component" value="Unassembled WGS sequence"/>
</dbReference>
<name>A0A1B8GV81_9PEZI</name>
<proteinExistence type="predicted"/>
<dbReference type="InterPro" id="IPR024645">
    <property type="entry name" value="Mitochondr_Som1"/>
</dbReference>
<dbReference type="EMBL" id="KV460211">
    <property type="protein sequence ID" value="OBT99752.1"/>
    <property type="molecule type" value="Genomic_DNA"/>
</dbReference>
<dbReference type="RefSeq" id="XP_018133485.1">
    <property type="nucleotide sequence ID" value="XM_018271743.2"/>
</dbReference>
<reference evidence="2" key="2">
    <citation type="journal article" date="2018" name="Nat. Commun.">
        <title>Extreme sensitivity to ultraviolet light in the fungal pathogen causing white-nose syndrome of bats.</title>
        <authorList>
            <person name="Palmer J.M."/>
            <person name="Drees K.P."/>
            <person name="Foster J.T."/>
            <person name="Lindner D.L."/>
        </authorList>
    </citation>
    <scope>NUCLEOTIDE SEQUENCE [LARGE SCALE GENOMIC DNA]</scope>
    <source>
        <strain evidence="2">UAMH 10579</strain>
    </source>
</reference>
<gene>
    <name evidence="1" type="ORF">VE01_02232</name>
</gene>
<dbReference type="AlphaFoldDB" id="A0A1B8GV81"/>
<accession>A0A1B8GV81</accession>
<dbReference type="GO" id="GO:0042720">
    <property type="term" value="C:mitochondrial inner membrane peptidase complex"/>
    <property type="evidence" value="ECO:0007669"/>
    <property type="project" value="InterPro"/>
</dbReference>
<evidence type="ECO:0000313" key="2">
    <source>
        <dbReference type="Proteomes" id="UP000091956"/>
    </source>
</evidence>
<sequence length="96" mass="10896">MSPPVETFSAAELPTRVLGDVNGKRRKGIEGLKLEECEMLEILQYSCVIQGYEKGEVTRESIVQCTPIARLFRRCQDRKGSFLVETTAWEGEKTEK</sequence>
<dbReference type="GeneID" id="28835618"/>
<reference evidence="1 2" key="1">
    <citation type="submission" date="2016-03" db="EMBL/GenBank/DDBJ databases">
        <title>Comparative genomics of Pseudogymnoascus destructans, the fungus causing white-nose syndrome of bats.</title>
        <authorList>
            <person name="Palmer J.M."/>
            <person name="Drees K.P."/>
            <person name="Foster J.T."/>
            <person name="Lindner D.L."/>
        </authorList>
    </citation>
    <scope>NUCLEOTIDE SEQUENCE [LARGE SCALE GENOMIC DNA]</scope>
    <source>
        <strain evidence="1 2">UAMH 10579</strain>
    </source>
</reference>
<dbReference type="OrthoDB" id="3983163at2759"/>